<dbReference type="Proteomes" id="UP000531916">
    <property type="component" value="Unassembled WGS sequence"/>
</dbReference>
<organism evidence="1 2">
    <name type="scientific">Escherichia coli</name>
    <dbReference type="NCBI Taxonomy" id="562"/>
    <lineage>
        <taxon>Bacteria</taxon>
        <taxon>Pseudomonadati</taxon>
        <taxon>Pseudomonadota</taxon>
        <taxon>Gammaproteobacteria</taxon>
        <taxon>Enterobacterales</taxon>
        <taxon>Enterobacteriaceae</taxon>
        <taxon>Escherichia</taxon>
    </lineage>
</organism>
<reference evidence="1 2" key="1">
    <citation type="submission" date="2019-04" db="EMBL/GenBank/DDBJ databases">
        <authorList>
            <consortium name="NARMS: The National Antimicrobial Resistance Monitoring System"/>
        </authorList>
    </citation>
    <scope>NUCLEOTIDE SEQUENCE [LARGE SCALE GENOMIC DNA]</scope>
    <source>
        <strain evidence="1 2">FSIS11919500</strain>
    </source>
</reference>
<dbReference type="AlphaFoldDB" id="A0A8S7IFV3"/>
<evidence type="ECO:0000313" key="2">
    <source>
        <dbReference type="Proteomes" id="UP000531916"/>
    </source>
</evidence>
<feature type="non-terminal residue" evidence="1">
    <location>
        <position position="1"/>
    </location>
</feature>
<evidence type="ECO:0000313" key="1">
    <source>
        <dbReference type="EMBL" id="EFC2249908.1"/>
    </source>
</evidence>
<proteinExistence type="predicted"/>
<name>A0A8S7IFV3_ECOLX</name>
<gene>
    <name evidence="1" type="ORF">E5H86_30160</name>
</gene>
<comment type="caution">
    <text evidence="1">The sequence shown here is derived from an EMBL/GenBank/DDBJ whole genome shotgun (WGS) entry which is preliminary data.</text>
</comment>
<sequence>PDISPSHLDVVKTEIAKASNVAAKAGENVGGWIDDFRRTEGS</sequence>
<accession>A0A8S7IFV3</accession>
<dbReference type="EMBL" id="AASEPP010000224">
    <property type="protein sequence ID" value="EFC2249908.1"/>
    <property type="molecule type" value="Genomic_DNA"/>
</dbReference>
<protein>
    <submittedName>
        <fullName evidence="1">Terminase small subunit</fullName>
    </submittedName>
</protein>